<evidence type="ECO:0000313" key="2">
    <source>
        <dbReference type="EMBL" id="KIJ65117.1"/>
    </source>
</evidence>
<accession>A0A0C9WGB1</accession>
<evidence type="ECO:0000313" key="3">
    <source>
        <dbReference type="Proteomes" id="UP000053820"/>
    </source>
</evidence>
<dbReference type="Proteomes" id="UP000053820">
    <property type="component" value="Unassembled WGS sequence"/>
</dbReference>
<protein>
    <submittedName>
        <fullName evidence="2">Uncharacterized protein</fullName>
    </submittedName>
</protein>
<proteinExistence type="predicted"/>
<feature type="region of interest" description="Disordered" evidence="1">
    <location>
        <begin position="233"/>
        <end position="258"/>
    </location>
</feature>
<reference evidence="2 3" key="1">
    <citation type="submission" date="2014-04" db="EMBL/GenBank/DDBJ databases">
        <title>Evolutionary Origins and Diversification of the Mycorrhizal Mutualists.</title>
        <authorList>
            <consortium name="DOE Joint Genome Institute"/>
            <consortium name="Mycorrhizal Genomics Consortium"/>
            <person name="Kohler A."/>
            <person name="Kuo A."/>
            <person name="Nagy L.G."/>
            <person name="Floudas D."/>
            <person name="Copeland A."/>
            <person name="Barry K.W."/>
            <person name="Cichocki N."/>
            <person name="Veneault-Fourrey C."/>
            <person name="LaButti K."/>
            <person name="Lindquist E.A."/>
            <person name="Lipzen A."/>
            <person name="Lundell T."/>
            <person name="Morin E."/>
            <person name="Murat C."/>
            <person name="Riley R."/>
            <person name="Ohm R."/>
            <person name="Sun H."/>
            <person name="Tunlid A."/>
            <person name="Henrissat B."/>
            <person name="Grigoriev I.V."/>
            <person name="Hibbett D.S."/>
            <person name="Martin F."/>
        </authorList>
    </citation>
    <scope>NUCLEOTIDE SEQUENCE [LARGE SCALE GENOMIC DNA]</scope>
    <source>
        <strain evidence="2 3">MD-312</strain>
    </source>
</reference>
<name>A0A0C9WGB1_9AGAM</name>
<dbReference type="HOGENOM" id="CLU_834351_0_0_1"/>
<keyword evidence="3" id="KW-1185">Reference proteome</keyword>
<feature type="region of interest" description="Disordered" evidence="1">
    <location>
        <begin position="157"/>
        <end position="184"/>
    </location>
</feature>
<sequence length="333" mass="35992">MDGNDEPTVRSLVEHEKHDSNLLDSGSTVITGFGEKSGRASRSCVPQRMSENWKSIRPRFPVIIPLCDAQLYIAWEKAASRLQKLEQYSMAPKSSRRGALKKGSTFKMPGTPASVSRARGAAALTAVPAAESSTSVLRRGKSFEFLCHLRRGDSFSTDLEHGGVPPSSGQAPQPPEGTLNHGQTLTKGRQRDLGAQMAAVFGTHDRLKASIESFNRVHLRPLMENVCAEDTSATSHIPPVADPDMPVPTATSTNESSADPDLARLSLAVNTFTTAHAKFSHLDIYNSLAAEDMTLELTMNSTSDELRSLINGLTHGGAKMLLKSLKEWAMANP</sequence>
<evidence type="ECO:0000256" key="1">
    <source>
        <dbReference type="SAM" id="MobiDB-lite"/>
    </source>
</evidence>
<gene>
    <name evidence="2" type="ORF">HYDPIDRAFT_167402</name>
</gene>
<organism evidence="2 3">
    <name type="scientific">Hydnomerulius pinastri MD-312</name>
    <dbReference type="NCBI Taxonomy" id="994086"/>
    <lineage>
        <taxon>Eukaryota</taxon>
        <taxon>Fungi</taxon>
        <taxon>Dikarya</taxon>
        <taxon>Basidiomycota</taxon>
        <taxon>Agaricomycotina</taxon>
        <taxon>Agaricomycetes</taxon>
        <taxon>Agaricomycetidae</taxon>
        <taxon>Boletales</taxon>
        <taxon>Boletales incertae sedis</taxon>
        <taxon>Leucogyrophana</taxon>
    </lineage>
</organism>
<dbReference type="EMBL" id="KN839844">
    <property type="protein sequence ID" value="KIJ65117.1"/>
    <property type="molecule type" value="Genomic_DNA"/>
</dbReference>
<dbReference type="AlphaFoldDB" id="A0A0C9WGB1"/>
<feature type="region of interest" description="Disordered" evidence="1">
    <location>
        <begin position="90"/>
        <end position="113"/>
    </location>
</feature>